<dbReference type="GO" id="GO:0005930">
    <property type="term" value="C:axoneme"/>
    <property type="evidence" value="ECO:0007669"/>
    <property type="project" value="TreeGrafter"/>
</dbReference>
<feature type="compositionally biased region" description="Acidic residues" evidence="5">
    <location>
        <begin position="198"/>
        <end position="212"/>
    </location>
</feature>
<evidence type="ECO:0000256" key="1">
    <source>
        <dbReference type="ARBA" id="ARBA00004138"/>
    </source>
</evidence>
<dbReference type="InterPro" id="IPR051885">
    <property type="entry name" value="CC_CF"/>
</dbReference>
<evidence type="ECO:0000313" key="7">
    <source>
        <dbReference type="EMBL" id="KAG6935852.1"/>
    </source>
</evidence>
<reference evidence="7 8" key="1">
    <citation type="journal article" date="2020" name="G3 (Bethesda)">
        <title>Draft Genome of the Common Snapping Turtle, Chelydra serpentina, a Model for Phenotypic Plasticity in Reptiles.</title>
        <authorList>
            <person name="Das D."/>
            <person name="Singh S.K."/>
            <person name="Bierstedt J."/>
            <person name="Erickson A."/>
            <person name="Galli G.L.J."/>
            <person name="Crossley D.A. 2nd"/>
            <person name="Rhen T."/>
        </authorList>
    </citation>
    <scope>NUCLEOTIDE SEQUENCE [LARGE SCALE GENOMIC DNA]</scope>
    <source>
        <strain evidence="7">KW</strain>
    </source>
</reference>
<keyword evidence="3" id="KW-0966">Cell projection</keyword>
<dbReference type="PANTHER" id="PTHR15654">
    <property type="entry name" value="COILED-COIL DOMAIN-CONTAINING PROTEIN 113-RELATED"/>
    <property type="match status" value="1"/>
</dbReference>
<dbReference type="OrthoDB" id="10254794at2759"/>
<evidence type="ECO:0000256" key="4">
    <source>
        <dbReference type="SAM" id="Coils"/>
    </source>
</evidence>
<dbReference type="Proteomes" id="UP000765507">
    <property type="component" value="Unassembled WGS sequence"/>
</dbReference>
<feature type="region of interest" description="Disordered" evidence="5">
    <location>
        <begin position="1"/>
        <end position="218"/>
    </location>
</feature>
<evidence type="ECO:0000313" key="8">
    <source>
        <dbReference type="Proteomes" id="UP000765507"/>
    </source>
</evidence>
<comment type="caution">
    <text evidence="7">The sequence shown here is derived from an EMBL/GenBank/DDBJ whole genome shotgun (WGS) entry which is preliminary data.</text>
</comment>
<dbReference type="EMBL" id="JAHGAV010000039">
    <property type="protein sequence ID" value="KAG6935852.1"/>
    <property type="molecule type" value="Genomic_DNA"/>
</dbReference>
<dbReference type="PANTHER" id="PTHR15654:SF1">
    <property type="entry name" value="COILED-COIL DOMAIN-CONTAINING PROTEIN 96"/>
    <property type="match status" value="1"/>
</dbReference>
<gene>
    <name evidence="7" type="primary">CCDC96</name>
    <name evidence="7" type="ORF">G0U57_013879</name>
</gene>
<dbReference type="InterPro" id="IPR025254">
    <property type="entry name" value="CCDC113/CCDC96_CC"/>
</dbReference>
<evidence type="ECO:0000256" key="5">
    <source>
        <dbReference type="SAM" id="MobiDB-lite"/>
    </source>
</evidence>
<evidence type="ECO:0000259" key="6">
    <source>
        <dbReference type="Pfam" id="PF13870"/>
    </source>
</evidence>
<feature type="compositionally biased region" description="Polar residues" evidence="5">
    <location>
        <begin position="24"/>
        <end position="39"/>
    </location>
</feature>
<feature type="compositionally biased region" description="Low complexity" evidence="5">
    <location>
        <begin position="138"/>
        <end position="158"/>
    </location>
</feature>
<keyword evidence="2 4" id="KW-0175">Coiled coil</keyword>
<keyword evidence="8" id="KW-1185">Reference proteome</keyword>
<dbReference type="Pfam" id="PF13870">
    <property type="entry name" value="CCDC113_CCDC96_CC"/>
    <property type="match status" value="1"/>
</dbReference>
<feature type="compositionally biased region" description="Basic and acidic residues" evidence="5">
    <location>
        <begin position="94"/>
        <end position="114"/>
    </location>
</feature>
<feature type="coiled-coil region" evidence="4">
    <location>
        <begin position="339"/>
        <end position="458"/>
    </location>
</feature>
<evidence type="ECO:0000256" key="2">
    <source>
        <dbReference type="ARBA" id="ARBA00023054"/>
    </source>
</evidence>
<accession>A0A8T1T2X9</accession>
<feature type="coiled-coil region" evidence="4">
    <location>
        <begin position="260"/>
        <end position="305"/>
    </location>
</feature>
<dbReference type="AlphaFoldDB" id="A0A8T1T2X9"/>
<name>A0A8T1T2X9_CHESE</name>
<feature type="non-terminal residue" evidence="7">
    <location>
        <position position="543"/>
    </location>
</feature>
<protein>
    <submittedName>
        <fullName evidence="7">Coiled-coil domain containing 96</fullName>
    </submittedName>
</protein>
<sequence>SRSGRPTVWGVGTVSPKGGGCSSHWLNESSLVASATGKTGKQRSECGRLQPRMDPAEGPAEGMEGEGAEAPAPPGEPPVETEDPGPVAEEQAAGEERPKPEEAGGDSPLEKPAGEEAAAEEGAAEPEHVAGTEPPSPAAEGTPEAEAGAAPEAPTSASFTEGEAEEPPALQVGEVLSRRESWGAGRPSLARLEPGSPIEEEDEKEEGGEAAAEEQQRRRAELTEQYRLLLAERERTRQYNGHLQFKLYELFRKRGEEPPRAELEELVSDKEQRYARYLAVLEELRSQLAQQRACYQLQIDELEQRCTEKLGQVNASWLAFQACKKEVTLFALGRQLGGKDAALKEVEHIQAKEQRKENEMSEVRLENIKLQHKIEKLEESLKAQEELAEGLHLIDFEQLKIENQTYNEKIEERNEELLKLRKKITNTVQVLTQLKEKLQFVEAQNQAQRAQLMETEALVTQKREILTKTKQARDSLRVDNLKLRQKCGLLGSEALLRDFENKVDAAEVLSQRLEMLKRHHAGLTITCKAVKKKIREAKSFLPQ</sequence>
<dbReference type="GO" id="GO:0060271">
    <property type="term" value="P:cilium assembly"/>
    <property type="evidence" value="ECO:0007669"/>
    <property type="project" value="TreeGrafter"/>
</dbReference>
<comment type="subcellular location">
    <subcellularLocation>
        <location evidence="1">Cell projection</location>
        <location evidence="1">Cilium</location>
    </subcellularLocation>
</comment>
<proteinExistence type="predicted"/>
<evidence type="ECO:0000256" key="3">
    <source>
        <dbReference type="ARBA" id="ARBA00023273"/>
    </source>
</evidence>
<organism evidence="7 8">
    <name type="scientific">Chelydra serpentina</name>
    <name type="common">Snapping turtle</name>
    <name type="synonym">Testudo serpentina</name>
    <dbReference type="NCBI Taxonomy" id="8475"/>
    <lineage>
        <taxon>Eukaryota</taxon>
        <taxon>Metazoa</taxon>
        <taxon>Chordata</taxon>
        <taxon>Craniata</taxon>
        <taxon>Vertebrata</taxon>
        <taxon>Euteleostomi</taxon>
        <taxon>Archelosauria</taxon>
        <taxon>Testudinata</taxon>
        <taxon>Testudines</taxon>
        <taxon>Cryptodira</taxon>
        <taxon>Durocryptodira</taxon>
        <taxon>Americhelydia</taxon>
        <taxon>Chelydroidea</taxon>
        <taxon>Chelydridae</taxon>
        <taxon>Chelydra</taxon>
    </lineage>
</organism>
<dbReference type="GO" id="GO:0036064">
    <property type="term" value="C:ciliary basal body"/>
    <property type="evidence" value="ECO:0007669"/>
    <property type="project" value="TreeGrafter"/>
</dbReference>
<feature type="domain" description="CCDC113/CCDC96 coiled-coil" evidence="6">
    <location>
        <begin position="354"/>
        <end position="527"/>
    </location>
</feature>